<dbReference type="Proteomes" id="UP000675163">
    <property type="component" value="Unassembled WGS sequence"/>
</dbReference>
<name>A0A940PNU1_9MICO</name>
<dbReference type="InterPro" id="IPR036770">
    <property type="entry name" value="Ankyrin_rpt-contain_sf"/>
</dbReference>
<gene>
    <name evidence="1" type="ORF">JOF28_000076</name>
</gene>
<reference evidence="1" key="1">
    <citation type="submission" date="2021-02" db="EMBL/GenBank/DDBJ databases">
        <title>Sequencing the genomes of 1000 actinobacteria strains.</title>
        <authorList>
            <person name="Klenk H.-P."/>
        </authorList>
    </citation>
    <scope>NUCLEOTIDE SEQUENCE</scope>
    <source>
        <strain evidence="1">DSM 22850</strain>
    </source>
</reference>
<keyword evidence="2" id="KW-1185">Reference proteome</keyword>
<accession>A0A940PNU1</accession>
<sequence length="208" mass="23333">MSADWPGTIDTEALSEGFVEQTNLLADAAKAGNWAEVFSLLDSHDALTPNQWRVSGTSWFTPLHQAAWLGASAEIAEQLIRRGAWRALRDARGDRPIDIARKRDHHHLEDVLNVREPSPRELQKFAAWDHHLAALVAERTDRLAPVKIRPLPTELVAIEQLTELWFRYPGMYGGFGVSIHKNRLFVESWSRVVDGSGQAHVITEGGFV</sequence>
<dbReference type="Gene3D" id="1.25.40.20">
    <property type="entry name" value="Ankyrin repeat-containing domain"/>
    <property type="match status" value="1"/>
</dbReference>
<comment type="caution">
    <text evidence="1">The sequence shown here is derived from an EMBL/GenBank/DDBJ whole genome shotgun (WGS) entry which is preliminary data.</text>
</comment>
<dbReference type="RefSeq" id="WP_209703963.1">
    <property type="nucleotide sequence ID" value="NZ_JAFIDA010000001.1"/>
</dbReference>
<evidence type="ECO:0000313" key="1">
    <source>
        <dbReference type="EMBL" id="MBP1324844.1"/>
    </source>
</evidence>
<dbReference type="EMBL" id="JAFIDA010000001">
    <property type="protein sequence ID" value="MBP1324844.1"/>
    <property type="molecule type" value="Genomic_DNA"/>
</dbReference>
<dbReference type="SUPFAM" id="SSF48403">
    <property type="entry name" value="Ankyrin repeat"/>
    <property type="match status" value="1"/>
</dbReference>
<evidence type="ECO:0008006" key="3">
    <source>
        <dbReference type="Google" id="ProtNLM"/>
    </source>
</evidence>
<organism evidence="1 2">
    <name type="scientific">Leucobacter exalbidus</name>
    <dbReference type="NCBI Taxonomy" id="662960"/>
    <lineage>
        <taxon>Bacteria</taxon>
        <taxon>Bacillati</taxon>
        <taxon>Actinomycetota</taxon>
        <taxon>Actinomycetes</taxon>
        <taxon>Micrococcales</taxon>
        <taxon>Microbacteriaceae</taxon>
        <taxon>Leucobacter</taxon>
    </lineage>
</organism>
<protein>
    <recommendedName>
        <fullName evidence="3">Ankyrin repeat domain-containing protein</fullName>
    </recommendedName>
</protein>
<proteinExistence type="predicted"/>
<dbReference type="AlphaFoldDB" id="A0A940PNU1"/>
<evidence type="ECO:0000313" key="2">
    <source>
        <dbReference type="Proteomes" id="UP000675163"/>
    </source>
</evidence>